<gene>
    <name evidence="1" type="ORF">MNBD_NITROSPIRAE02-1249</name>
</gene>
<reference evidence="1" key="1">
    <citation type="submission" date="2018-06" db="EMBL/GenBank/DDBJ databases">
        <authorList>
            <person name="Zhirakovskaya E."/>
        </authorList>
    </citation>
    <scope>NUCLEOTIDE SEQUENCE</scope>
</reference>
<proteinExistence type="predicted"/>
<dbReference type="EMBL" id="UOGH01000212">
    <property type="protein sequence ID" value="VAX31719.1"/>
    <property type="molecule type" value="Genomic_DNA"/>
</dbReference>
<organism evidence="1">
    <name type="scientific">hydrothermal vent metagenome</name>
    <dbReference type="NCBI Taxonomy" id="652676"/>
    <lineage>
        <taxon>unclassified sequences</taxon>
        <taxon>metagenomes</taxon>
        <taxon>ecological metagenomes</taxon>
    </lineage>
</organism>
<name>A0A3B1CNM6_9ZZZZ</name>
<accession>A0A3B1CNM6</accession>
<sequence length="163" mass="18240">MSLICDTGPQGRHEIVISESLSTKEAHKALFCFDDAAYQIAGEGLFRVLQQSASEGVLKIHVSGGWQWMLCLALWKEGMPARGEVFFLLKTLGLSDDDLKPFTSSDCNDIFHYLYYGRRFDVLRRLCNKAKRVSETRIIHTGCIRINCHLVAGETGQIVASSL</sequence>
<evidence type="ECO:0000313" key="1">
    <source>
        <dbReference type="EMBL" id="VAX31719.1"/>
    </source>
</evidence>
<protein>
    <submittedName>
        <fullName evidence="1">Uncharacterized protein</fullName>
    </submittedName>
</protein>
<dbReference type="AlphaFoldDB" id="A0A3B1CNM6"/>